<evidence type="ECO:0000256" key="7">
    <source>
        <dbReference type="SAM" id="Phobius"/>
    </source>
</evidence>
<dbReference type="Pfam" id="PF00375">
    <property type="entry name" value="SDF"/>
    <property type="match status" value="1"/>
</dbReference>
<evidence type="ECO:0000313" key="9">
    <source>
        <dbReference type="Proteomes" id="UP001172083"/>
    </source>
</evidence>
<comment type="subcellular location">
    <subcellularLocation>
        <location evidence="1">Cell membrane</location>
        <topology evidence="1">Multi-pass membrane protein</topology>
    </subcellularLocation>
</comment>
<evidence type="ECO:0000256" key="4">
    <source>
        <dbReference type="ARBA" id="ARBA00022692"/>
    </source>
</evidence>
<evidence type="ECO:0000256" key="6">
    <source>
        <dbReference type="ARBA" id="ARBA00023136"/>
    </source>
</evidence>
<dbReference type="Gene3D" id="1.10.3860.10">
    <property type="entry name" value="Sodium:dicarboxylate symporter"/>
    <property type="match status" value="1"/>
</dbReference>
<reference evidence="8" key="1">
    <citation type="submission" date="2023-06" db="EMBL/GenBank/DDBJ databases">
        <title>Genomic of Agaribacillus aureum.</title>
        <authorList>
            <person name="Wang G."/>
        </authorList>
    </citation>
    <scope>NUCLEOTIDE SEQUENCE</scope>
    <source>
        <strain evidence="8">BMA12</strain>
    </source>
</reference>
<sequence>MFKFYKKLSFATRILLWMLIGSLLGLIFKERAVIVKPIGEMFLQLLVMGAIPLVFFNLLAGMGSIGTVKAFGKVGLKIIVYYVFSTAMALAIGILIMSVTKAGEGMTLKGETPENIGVMPELTTIVRDMLPTNIFQSFAEGKLIQIVVFAVLLGITVISLPEEKKQWFQSGFEKIAELLRKLVELILKASPLGLGALMAATFGEYGSRIIGALTLFIGSVYLAQFIMMIFYMLILWFVGRVSPKWFLNKTSALYATTVATCSSLASLAVSLDIAEKDLKLPKKIFSFTLPLGAQFNKDGTSIMLAGILIFTAQAVGIEFSLPQIIQIVLVGLLLSEGSGGVPGGGLVIAMLFAEAFNLPLEIVAIVGGIYRLIDMGNTTVNCMGDMVATTVISRLEKEWKPVLDDKVHE</sequence>
<dbReference type="PANTHER" id="PTHR42865:SF7">
    <property type="entry name" value="PROTON_GLUTAMATE-ASPARTATE SYMPORTER"/>
    <property type="match status" value="1"/>
</dbReference>
<feature type="transmembrane region" description="Helical" evidence="7">
    <location>
        <begin position="42"/>
        <end position="66"/>
    </location>
</feature>
<comment type="caution">
    <text evidence="8">The sequence shown here is derived from an EMBL/GenBank/DDBJ whole genome shotgun (WGS) entry which is preliminary data.</text>
</comment>
<gene>
    <name evidence="8" type="ORF">QQ020_00730</name>
</gene>
<feature type="transmembrane region" description="Helical" evidence="7">
    <location>
        <begin position="302"/>
        <end position="334"/>
    </location>
</feature>
<protein>
    <submittedName>
        <fullName evidence="8">Dicarboxylate/amino acid:cation symporter</fullName>
    </submittedName>
</protein>
<name>A0ABT8KYP7_9BACT</name>
<feature type="transmembrane region" description="Helical" evidence="7">
    <location>
        <begin position="251"/>
        <end position="271"/>
    </location>
</feature>
<accession>A0ABT8KYP7</accession>
<evidence type="ECO:0000256" key="2">
    <source>
        <dbReference type="ARBA" id="ARBA00022448"/>
    </source>
</evidence>
<dbReference type="PRINTS" id="PR00173">
    <property type="entry name" value="EDTRNSPORT"/>
</dbReference>
<dbReference type="Proteomes" id="UP001172083">
    <property type="component" value="Unassembled WGS sequence"/>
</dbReference>
<dbReference type="InterPro" id="IPR001991">
    <property type="entry name" value="Na-dicarboxylate_symporter"/>
</dbReference>
<evidence type="ECO:0000256" key="1">
    <source>
        <dbReference type="ARBA" id="ARBA00004651"/>
    </source>
</evidence>
<dbReference type="PANTHER" id="PTHR42865">
    <property type="entry name" value="PROTON/GLUTAMATE-ASPARTATE SYMPORTER"/>
    <property type="match status" value="1"/>
</dbReference>
<feature type="transmembrane region" description="Helical" evidence="7">
    <location>
        <begin position="78"/>
        <end position="99"/>
    </location>
</feature>
<dbReference type="InterPro" id="IPR036458">
    <property type="entry name" value="Na:dicarbo_symporter_sf"/>
</dbReference>
<evidence type="ECO:0000256" key="3">
    <source>
        <dbReference type="ARBA" id="ARBA00022475"/>
    </source>
</evidence>
<feature type="transmembrane region" description="Helical" evidence="7">
    <location>
        <begin position="182"/>
        <end position="203"/>
    </location>
</feature>
<evidence type="ECO:0000256" key="5">
    <source>
        <dbReference type="ARBA" id="ARBA00022989"/>
    </source>
</evidence>
<keyword evidence="3" id="KW-1003">Cell membrane</keyword>
<feature type="transmembrane region" description="Helical" evidence="7">
    <location>
        <begin position="209"/>
        <end position="239"/>
    </location>
</feature>
<dbReference type="RefSeq" id="WP_346755883.1">
    <property type="nucleotide sequence ID" value="NZ_JAUJEB010000001.1"/>
</dbReference>
<dbReference type="SUPFAM" id="SSF118215">
    <property type="entry name" value="Proton glutamate symport protein"/>
    <property type="match status" value="1"/>
</dbReference>
<feature type="transmembrane region" description="Helical" evidence="7">
    <location>
        <begin position="346"/>
        <end position="373"/>
    </location>
</feature>
<keyword evidence="9" id="KW-1185">Reference proteome</keyword>
<keyword evidence="4 7" id="KW-0812">Transmembrane</keyword>
<proteinExistence type="predicted"/>
<keyword evidence="6 7" id="KW-0472">Membrane</keyword>
<keyword evidence="5 7" id="KW-1133">Transmembrane helix</keyword>
<dbReference type="EMBL" id="JAUJEB010000001">
    <property type="protein sequence ID" value="MDN5210539.1"/>
    <property type="molecule type" value="Genomic_DNA"/>
</dbReference>
<keyword evidence="2" id="KW-0813">Transport</keyword>
<evidence type="ECO:0000313" key="8">
    <source>
        <dbReference type="EMBL" id="MDN5210539.1"/>
    </source>
</evidence>
<organism evidence="8 9">
    <name type="scientific">Agaribacillus aureus</name>
    <dbReference type="NCBI Taxonomy" id="3051825"/>
    <lineage>
        <taxon>Bacteria</taxon>
        <taxon>Pseudomonadati</taxon>
        <taxon>Bacteroidota</taxon>
        <taxon>Cytophagia</taxon>
        <taxon>Cytophagales</taxon>
        <taxon>Splendidivirgaceae</taxon>
        <taxon>Agaribacillus</taxon>
    </lineage>
</organism>
<feature type="transmembrane region" description="Helical" evidence="7">
    <location>
        <begin position="143"/>
        <end position="161"/>
    </location>
</feature>